<dbReference type="PROSITE" id="PS51355">
    <property type="entry name" value="GLUTATHIONE_PEROXID_3"/>
    <property type="match status" value="1"/>
</dbReference>
<evidence type="ECO:0000313" key="6">
    <source>
        <dbReference type="Proteomes" id="UP000694843"/>
    </source>
</evidence>
<sequence>MKPFLAIIVALSVAGLAKCAIIGRVVCDSSIAGDIYGFGATPVNGTIADRISFDVYQGSVVLVTNVASYNTRSTSGFLELNDLMSQYASQPFMVLAFPSTQFNREVPESNDEMMDALFYVRPGNGFVPTFPVFQKTLVNGDGEDAFFTFIKSGCSYTEEEFNVDLEYSPMTVSDFRQPFEKILVGKDGKPYFRYHASVDVSVVIADIDALLAA</sequence>
<dbReference type="PANTHER" id="PTHR11592:SF81">
    <property type="entry name" value="GLUTATHIONE PEROXIDASE"/>
    <property type="match status" value="1"/>
</dbReference>
<dbReference type="InterPro" id="IPR000889">
    <property type="entry name" value="Glutathione_peroxidase"/>
</dbReference>
<proteinExistence type="inferred from homology"/>
<evidence type="ECO:0000313" key="7">
    <source>
        <dbReference type="RefSeq" id="XP_018025635.1"/>
    </source>
</evidence>
<dbReference type="GO" id="GO:0004602">
    <property type="term" value="F:glutathione peroxidase activity"/>
    <property type="evidence" value="ECO:0007669"/>
    <property type="project" value="TreeGrafter"/>
</dbReference>
<dbReference type="PANTHER" id="PTHR11592">
    <property type="entry name" value="GLUTATHIONE PEROXIDASE"/>
    <property type="match status" value="1"/>
</dbReference>
<dbReference type="SUPFAM" id="SSF52833">
    <property type="entry name" value="Thioredoxin-like"/>
    <property type="match status" value="1"/>
</dbReference>
<keyword evidence="6" id="KW-1185">Reference proteome</keyword>
<feature type="chain" id="PRO_5034220355" description="Glutathione peroxidase" evidence="5">
    <location>
        <begin position="20"/>
        <end position="213"/>
    </location>
</feature>
<dbReference type="KEGG" id="hazt:108681150"/>
<feature type="signal peptide" evidence="5">
    <location>
        <begin position="1"/>
        <end position="19"/>
    </location>
</feature>
<dbReference type="InterPro" id="IPR036249">
    <property type="entry name" value="Thioredoxin-like_sf"/>
</dbReference>
<evidence type="ECO:0000256" key="4">
    <source>
        <dbReference type="RuleBase" id="RU000499"/>
    </source>
</evidence>
<dbReference type="PIRSF" id="PIRSF000303">
    <property type="entry name" value="Glutathion_perox"/>
    <property type="match status" value="1"/>
</dbReference>
<evidence type="ECO:0000256" key="2">
    <source>
        <dbReference type="ARBA" id="ARBA00022559"/>
    </source>
</evidence>
<comment type="similarity">
    <text evidence="1 4">Belongs to the glutathione peroxidase family.</text>
</comment>
<dbReference type="Proteomes" id="UP000694843">
    <property type="component" value="Unplaced"/>
</dbReference>
<keyword evidence="5" id="KW-0732">Signal</keyword>
<dbReference type="GO" id="GO:0006979">
    <property type="term" value="P:response to oxidative stress"/>
    <property type="evidence" value="ECO:0007669"/>
    <property type="project" value="InterPro"/>
</dbReference>
<reference evidence="7" key="1">
    <citation type="submission" date="2025-08" db="UniProtKB">
        <authorList>
            <consortium name="RefSeq"/>
        </authorList>
    </citation>
    <scope>IDENTIFICATION</scope>
    <source>
        <tissue evidence="7">Whole organism</tissue>
    </source>
</reference>
<dbReference type="GeneID" id="108681150"/>
<dbReference type="OrthoDB" id="446890at2759"/>
<keyword evidence="3 4" id="KW-0560">Oxidoreductase</keyword>
<keyword evidence="2 4" id="KW-0575">Peroxidase</keyword>
<dbReference type="RefSeq" id="XP_018025635.1">
    <property type="nucleotide sequence ID" value="XM_018170146.2"/>
</dbReference>
<protein>
    <recommendedName>
        <fullName evidence="4">Glutathione peroxidase</fullName>
    </recommendedName>
</protein>
<dbReference type="Pfam" id="PF00255">
    <property type="entry name" value="GSHPx"/>
    <property type="match status" value="1"/>
</dbReference>
<evidence type="ECO:0000256" key="3">
    <source>
        <dbReference type="ARBA" id="ARBA00023002"/>
    </source>
</evidence>
<name>A0A8B7PI10_HYAAZ</name>
<dbReference type="PRINTS" id="PR01011">
    <property type="entry name" value="GLUTPROXDASE"/>
</dbReference>
<dbReference type="Gene3D" id="3.40.30.10">
    <property type="entry name" value="Glutaredoxin"/>
    <property type="match status" value="1"/>
</dbReference>
<accession>A0A8B7PI10</accession>
<dbReference type="AlphaFoldDB" id="A0A8B7PI10"/>
<organism evidence="6 7">
    <name type="scientific">Hyalella azteca</name>
    <name type="common">Amphipod</name>
    <dbReference type="NCBI Taxonomy" id="294128"/>
    <lineage>
        <taxon>Eukaryota</taxon>
        <taxon>Metazoa</taxon>
        <taxon>Ecdysozoa</taxon>
        <taxon>Arthropoda</taxon>
        <taxon>Crustacea</taxon>
        <taxon>Multicrustacea</taxon>
        <taxon>Malacostraca</taxon>
        <taxon>Eumalacostraca</taxon>
        <taxon>Peracarida</taxon>
        <taxon>Amphipoda</taxon>
        <taxon>Senticaudata</taxon>
        <taxon>Talitrida</taxon>
        <taxon>Talitroidea</taxon>
        <taxon>Hyalellidae</taxon>
        <taxon>Hyalella</taxon>
    </lineage>
</organism>
<evidence type="ECO:0000256" key="5">
    <source>
        <dbReference type="SAM" id="SignalP"/>
    </source>
</evidence>
<dbReference type="OMA" id="DERIYKP"/>
<gene>
    <name evidence="7" type="primary">LOC108681150</name>
</gene>
<evidence type="ECO:0000256" key="1">
    <source>
        <dbReference type="ARBA" id="ARBA00006926"/>
    </source>
</evidence>